<dbReference type="RefSeq" id="WP_381020162.1">
    <property type="nucleotide sequence ID" value="NZ_JBHSNY010000003.1"/>
</dbReference>
<accession>A0ABW0UKH0</accession>
<evidence type="ECO:0000259" key="3">
    <source>
        <dbReference type="PROSITE" id="PS50075"/>
    </source>
</evidence>
<dbReference type="SUPFAM" id="SSF47336">
    <property type="entry name" value="ACP-like"/>
    <property type="match status" value="1"/>
</dbReference>
<evidence type="ECO:0000256" key="2">
    <source>
        <dbReference type="ARBA" id="ARBA00022553"/>
    </source>
</evidence>
<reference evidence="5" key="1">
    <citation type="journal article" date="2019" name="Int. J. Syst. Evol. Microbiol.">
        <title>The Global Catalogue of Microorganisms (GCM) 10K type strain sequencing project: providing services to taxonomists for standard genome sequencing and annotation.</title>
        <authorList>
            <consortium name="The Broad Institute Genomics Platform"/>
            <consortium name="The Broad Institute Genome Sequencing Center for Infectious Disease"/>
            <person name="Wu L."/>
            <person name="Ma J."/>
        </authorList>
    </citation>
    <scope>NUCLEOTIDE SEQUENCE [LARGE SCALE GENOMIC DNA]</scope>
    <source>
        <strain evidence="5">CGMCC 4.7248</strain>
    </source>
</reference>
<keyword evidence="1" id="KW-0596">Phosphopantetheine</keyword>
<comment type="caution">
    <text evidence="4">The sequence shown here is derived from an EMBL/GenBank/DDBJ whole genome shotgun (WGS) entry which is preliminary data.</text>
</comment>
<organism evidence="4 5">
    <name type="scientific">Streptomyces bullii</name>
    <dbReference type="NCBI Taxonomy" id="349910"/>
    <lineage>
        <taxon>Bacteria</taxon>
        <taxon>Bacillati</taxon>
        <taxon>Actinomycetota</taxon>
        <taxon>Actinomycetes</taxon>
        <taxon>Kitasatosporales</taxon>
        <taxon>Streptomycetaceae</taxon>
        <taxon>Streptomyces</taxon>
    </lineage>
</organism>
<evidence type="ECO:0000313" key="4">
    <source>
        <dbReference type="EMBL" id="MFC5634080.1"/>
    </source>
</evidence>
<name>A0ABW0UKH0_9ACTN</name>
<protein>
    <submittedName>
        <fullName evidence="4">Acyl carrier protein</fullName>
    </submittedName>
</protein>
<dbReference type="InterPro" id="IPR036736">
    <property type="entry name" value="ACP-like_sf"/>
</dbReference>
<keyword evidence="5" id="KW-1185">Reference proteome</keyword>
<evidence type="ECO:0000313" key="5">
    <source>
        <dbReference type="Proteomes" id="UP001596154"/>
    </source>
</evidence>
<gene>
    <name evidence="4" type="ORF">ACFPZJ_09855</name>
</gene>
<dbReference type="PROSITE" id="PS50075">
    <property type="entry name" value="CARRIER"/>
    <property type="match status" value="1"/>
</dbReference>
<proteinExistence type="predicted"/>
<dbReference type="InterPro" id="IPR006162">
    <property type="entry name" value="Ppantetheine_attach_site"/>
</dbReference>
<evidence type="ECO:0000256" key="1">
    <source>
        <dbReference type="ARBA" id="ARBA00022450"/>
    </source>
</evidence>
<dbReference type="InterPro" id="IPR009081">
    <property type="entry name" value="PP-bd_ACP"/>
</dbReference>
<dbReference type="Proteomes" id="UP001596154">
    <property type="component" value="Unassembled WGS sequence"/>
</dbReference>
<dbReference type="EMBL" id="JBHSNY010000003">
    <property type="protein sequence ID" value="MFC5634080.1"/>
    <property type="molecule type" value="Genomic_DNA"/>
</dbReference>
<dbReference type="PROSITE" id="PS00012">
    <property type="entry name" value="PHOSPHOPANTETHEINE"/>
    <property type="match status" value="1"/>
</dbReference>
<sequence>MTERVTYQVTYEDLSTLMKRTAGVHVDPLDLEARAGEGFDSFGLDSLGLLGIVAELEKRHGVGLPEQVERCKTPEAFLATVNDALTTGV</sequence>
<dbReference type="Pfam" id="PF00550">
    <property type="entry name" value="PP-binding"/>
    <property type="match status" value="1"/>
</dbReference>
<feature type="domain" description="Carrier" evidence="3">
    <location>
        <begin position="8"/>
        <end position="89"/>
    </location>
</feature>
<dbReference type="Gene3D" id="1.10.1200.10">
    <property type="entry name" value="ACP-like"/>
    <property type="match status" value="1"/>
</dbReference>
<keyword evidence="2" id="KW-0597">Phosphoprotein</keyword>